<keyword evidence="1" id="KW-0812">Transmembrane</keyword>
<protein>
    <submittedName>
        <fullName evidence="2">Antimicrobial peptide system protein, SdpA family</fullName>
    </submittedName>
</protein>
<dbReference type="OrthoDB" id="799068at2"/>
<evidence type="ECO:0000313" key="3">
    <source>
        <dbReference type="Proteomes" id="UP000198362"/>
    </source>
</evidence>
<gene>
    <name evidence="2" type="ORF">SAMN05421812_12351</name>
</gene>
<evidence type="ECO:0000256" key="1">
    <source>
        <dbReference type="SAM" id="Phobius"/>
    </source>
</evidence>
<organism evidence="2 3">
    <name type="scientific">Asanoa hainanensis</name>
    <dbReference type="NCBI Taxonomy" id="560556"/>
    <lineage>
        <taxon>Bacteria</taxon>
        <taxon>Bacillati</taxon>
        <taxon>Actinomycetota</taxon>
        <taxon>Actinomycetes</taxon>
        <taxon>Micromonosporales</taxon>
        <taxon>Micromonosporaceae</taxon>
        <taxon>Asanoa</taxon>
    </lineage>
</organism>
<dbReference type="Pfam" id="PF17418">
    <property type="entry name" value="SdpA"/>
    <property type="match status" value="1"/>
</dbReference>
<keyword evidence="1" id="KW-1133">Transmembrane helix</keyword>
<dbReference type="EMBL" id="FZPH01000023">
    <property type="protein sequence ID" value="SNT65498.1"/>
    <property type="molecule type" value="Genomic_DNA"/>
</dbReference>
<feature type="transmembrane region" description="Helical" evidence="1">
    <location>
        <begin position="31"/>
        <end position="50"/>
    </location>
</feature>
<proteinExistence type="predicted"/>
<evidence type="ECO:0000313" key="2">
    <source>
        <dbReference type="EMBL" id="SNT65498.1"/>
    </source>
</evidence>
<reference evidence="2 3" key="1">
    <citation type="submission" date="2017-06" db="EMBL/GenBank/DDBJ databases">
        <authorList>
            <person name="Kim H.J."/>
            <person name="Triplett B.A."/>
        </authorList>
    </citation>
    <scope>NUCLEOTIDE SEQUENCE [LARGE SCALE GENOMIC DNA]</scope>
    <source>
        <strain evidence="2 3">CGMCC 4.5593</strain>
    </source>
</reference>
<dbReference type="NCBIfam" id="TIGR04034">
    <property type="entry name" value="export_SdpA"/>
    <property type="match status" value="1"/>
</dbReference>
<sequence length="201" mass="21702">MAVDQAIADAAPPGGEVVEPRALARQLLSRVLMLAVLAMLLAGYVLHASLPPNPLSPPPERQLRVRLFVPEGWAFFTISPRLPQLSPMRPDADGRWRPADAGHLAVPADGFGANRIRRAQGTEMAILLRGVHAEEWRQCAGTPADCLAATPVLGTVTNEATRPSLCGPVGFVRQEPLPWAWRGSADRTVMPSSVVRLEVRC</sequence>
<dbReference type="Proteomes" id="UP000198362">
    <property type="component" value="Unassembled WGS sequence"/>
</dbReference>
<accession>A0A239PFT5</accession>
<dbReference type="RefSeq" id="WP_089255182.1">
    <property type="nucleotide sequence ID" value="NZ_FZPH01000023.1"/>
</dbReference>
<dbReference type="AlphaFoldDB" id="A0A239PFT5"/>
<name>A0A239PFT5_9ACTN</name>
<dbReference type="InterPro" id="IPR023902">
    <property type="entry name" value="Sporulation_SdpA"/>
</dbReference>
<keyword evidence="1" id="KW-0472">Membrane</keyword>
<keyword evidence="3" id="KW-1185">Reference proteome</keyword>